<comment type="caution">
    <text evidence="1">The sequence shown here is derived from an EMBL/GenBank/DDBJ whole genome shotgun (WGS) entry which is preliminary data.</text>
</comment>
<accession>A0A2W1J7L8</accession>
<gene>
    <name evidence="1" type="ORF">C1752_16051</name>
</gene>
<organism evidence="1 2">
    <name type="scientific">Acaryochloris thomasi RCC1774</name>
    <dbReference type="NCBI Taxonomy" id="1764569"/>
    <lineage>
        <taxon>Bacteria</taxon>
        <taxon>Bacillati</taxon>
        <taxon>Cyanobacteriota</taxon>
        <taxon>Cyanophyceae</taxon>
        <taxon>Acaryochloridales</taxon>
        <taxon>Acaryochloridaceae</taxon>
        <taxon>Acaryochloris</taxon>
        <taxon>Acaryochloris thomasi</taxon>
    </lineage>
</organism>
<sequence>MGSSTQQELKNDWVILQERFGNLSDPSYIKKLATSGHTEHGKGAILFHIAKGQPVAYYKPWEYFKEAIDNSDFKDGLISEINDYNPKDQAVVVASFDDVFLQKDITYLWFGLEIASE</sequence>
<dbReference type="EMBL" id="PQWO01000049">
    <property type="protein sequence ID" value="PZD70228.1"/>
    <property type="molecule type" value="Genomic_DNA"/>
</dbReference>
<dbReference type="Proteomes" id="UP000248857">
    <property type="component" value="Unassembled WGS sequence"/>
</dbReference>
<evidence type="ECO:0000313" key="2">
    <source>
        <dbReference type="Proteomes" id="UP000248857"/>
    </source>
</evidence>
<protein>
    <submittedName>
        <fullName evidence="1">Uncharacterized protein</fullName>
    </submittedName>
</protein>
<proteinExistence type="predicted"/>
<reference evidence="1 2" key="1">
    <citation type="journal article" date="2018" name="Sci. Rep.">
        <title>A novel species of the marine cyanobacterium Acaryochloris with a unique pigment content and lifestyle.</title>
        <authorList>
            <person name="Partensky F."/>
            <person name="Six C."/>
            <person name="Ratin M."/>
            <person name="Garczarek L."/>
            <person name="Vaulot D."/>
            <person name="Probert I."/>
            <person name="Calteau A."/>
            <person name="Gourvil P."/>
            <person name="Marie D."/>
            <person name="Grebert T."/>
            <person name="Bouchier C."/>
            <person name="Le Panse S."/>
            <person name="Gachenot M."/>
            <person name="Rodriguez F."/>
            <person name="Garrido J.L."/>
        </authorList>
    </citation>
    <scope>NUCLEOTIDE SEQUENCE [LARGE SCALE GENOMIC DNA]</scope>
    <source>
        <strain evidence="1 2">RCC1774</strain>
    </source>
</reference>
<dbReference type="RefSeq" id="WP_110989219.1">
    <property type="nucleotide sequence ID" value="NZ_CAWNWM010000049.1"/>
</dbReference>
<keyword evidence="2" id="KW-1185">Reference proteome</keyword>
<dbReference type="AlphaFoldDB" id="A0A2W1J7L8"/>
<name>A0A2W1J7L8_9CYAN</name>
<evidence type="ECO:0000313" key="1">
    <source>
        <dbReference type="EMBL" id="PZD70228.1"/>
    </source>
</evidence>